<dbReference type="Proteomes" id="UP000305524">
    <property type="component" value="Unassembled WGS sequence"/>
</dbReference>
<dbReference type="AlphaFoldDB" id="A0A4U3AIT8"/>
<sequence length="103" mass="12233">MKYYESFSEQTKHYTVEGVLDYFNKRIRVDHYTGNVESIIQTIDELAKKHSFTKCIIKGKGEHVSTWLSFGFLLEATIPHYFQGHDANFFVKYHNDERRNSIH</sequence>
<gene>
    <name evidence="1" type="ORF">FC701_00295</name>
</gene>
<evidence type="ECO:0000313" key="1">
    <source>
        <dbReference type="EMBL" id="TKI87828.1"/>
    </source>
</evidence>
<evidence type="ECO:0000313" key="2">
    <source>
        <dbReference type="Proteomes" id="UP000305524"/>
    </source>
</evidence>
<reference evidence="1 2" key="1">
    <citation type="journal article" date="2019" name="Environ. Microbiol.">
        <title>An active ?-lactamase is a part of an orchestrated cell wall stress resistance network of Bacillus subtilis and related rhizosphere species.</title>
        <authorList>
            <person name="Bucher T."/>
            <person name="Keren-Paz A."/>
            <person name="Hausser J."/>
            <person name="Olender T."/>
            <person name="Cytryn E."/>
            <person name="Kolodkin-Gal I."/>
        </authorList>
    </citation>
    <scope>NUCLEOTIDE SEQUENCE [LARGE SCALE GENOMIC DNA]</scope>
    <source>
        <strain evidence="1 2">I186</strain>
    </source>
</reference>
<name>A0A4U3AIT8_BACMY</name>
<proteinExistence type="predicted"/>
<accession>A0A4U3AIT8</accession>
<comment type="caution">
    <text evidence="1">The sequence shown here is derived from an EMBL/GenBank/DDBJ whole genome shotgun (WGS) entry which is preliminary data.</text>
</comment>
<dbReference type="EMBL" id="SZOD01000008">
    <property type="protein sequence ID" value="TKI87828.1"/>
    <property type="molecule type" value="Genomic_DNA"/>
</dbReference>
<feature type="non-terminal residue" evidence="1">
    <location>
        <position position="103"/>
    </location>
</feature>
<dbReference type="GO" id="GO:0016740">
    <property type="term" value="F:transferase activity"/>
    <property type="evidence" value="ECO:0007669"/>
    <property type="project" value="UniProtKB-KW"/>
</dbReference>
<organism evidence="1 2">
    <name type="scientific">Bacillus mycoides</name>
    <dbReference type="NCBI Taxonomy" id="1405"/>
    <lineage>
        <taxon>Bacteria</taxon>
        <taxon>Bacillati</taxon>
        <taxon>Bacillota</taxon>
        <taxon>Bacilli</taxon>
        <taxon>Bacillales</taxon>
        <taxon>Bacillaceae</taxon>
        <taxon>Bacillus</taxon>
        <taxon>Bacillus cereus group</taxon>
    </lineage>
</organism>
<protein>
    <submittedName>
        <fullName evidence="1">Putative beta-lysine N-acetyltransferase</fullName>
    </submittedName>
</protein>
<keyword evidence="1" id="KW-0808">Transferase</keyword>